<dbReference type="EMBL" id="MT663539">
    <property type="protein sequence ID" value="QOI90520.1"/>
    <property type="molecule type" value="Genomic_DNA"/>
</dbReference>
<feature type="region of interest" description="Disordered" evidence="1">
    <location>
        <begin position="141"/>
        <end position="375"/>
    </location>
</feature>
<feature type="compositionally biased region" description="Low complexity" evidence="1">
    <location>
        <begin position="163"/>
        <end position="373"/>
    </location>
</feature>
<gene>
    <name evidence="2" type="ORF">HWQ62_00385</name>
</gene>
<sequence>MFGGILSGTQRSYTSYHRNKTKVARQRILNAIDKGKCVLRRTLEDPKYNWNEDEKRMMEKCLENRRARYVIDPKDITYIRDHRFRKVYPSDNYKEFHEQQVQELLILEDKLKTLTEFVKKLEGTNAGVIARHEIARLEKEIKKNNLERQQPTTRTHRKPIPFNNNSPDNSPDNSTSANRNANNQNANNLNANNLNANNLNANNLNANNLNANNQNANNQNANNQNANSQNANNQNANNQNANRNTNNQNANNQNANRNTNNQNANNQNANNQNANKNANNQNANRNTNRNTNNQNANNQNANNQNANRNTNNQNANRNANHLNANNQNANRNTNNQNANNQNANKNTNNQNANKNTNNQNANSQNTNSQNTSTDNVIFRPSKHNISFDDVVKTYTFMIETNLMYARRNEYTKRKGISDYKRYISNMFTEMAEHSSSTINLYDVYMNPLVYKDMTKNKKIYLQILYKLYAYSDTEQFDVEKVPHGVYNLSKNVANIQTFRAQFSYLNYLAKRSEEDRMRNAEYFDWEDIKKVVSFIKGNSLRDMMDRILILIYVEENIVRDNLGCLSILEYKPTEKVSFNFVYKGDNGRFMIVLNDFKNVGARGEYVIKMSKRTSKYIIEYIDAMQAHLDKRHNGKKLKFLFTQINGNIYKHCKLSGYILNMFNRHTGAQGLGINELRHSVATAFKDADIHDKCILAEKMQHSLEQHLKYERHSNLKKTLPILRYKDSNGVDKLIGQTVEVLHNNQIVGGVIELNTDVKTQKKRPYTVVLDDPGIKQKKYSLDNITTILSSNNVYENIGRRVKYSVLKHQKPLYGSNKIVEGVLQTNPLYEYDLEVDPYIIKFDNTLFKSIPITLPNCQVENI</sequence>
<accession>A0A7L9AZ00</accession>
<evidence type="ECO:0000313" key="2">
    <source>
        <dbReference type="EMBL" id="QOI90520.1"/>
    </source>
</evidence>
<reference evidence="2" key="1">
    <citation type="submission" date="2020-06" db="EMBL/GenBank/DDBJ databases">
        <title>Lateral gene transfer of anion-conducting channel rhodopsins between green algae and giant viruses.</title>
        <authorList>
            <person name="Rozenberg A."/>
            <person name="Oppermann J."/>
            <person name="Wietek J."/>
            <person name="Fernandez Lahore R.G."/>
            <person name="Sandaa R.-A."/>
            <person name="Bratbak G."/>
            <person name="Hegemann P."/>
            <person name="Beja O."/>
        </authorList>
    </citation>
    <scope>NUCLEOTIDE SEQUENCE</scope>
    <source>
        <strain evidence="2">01B</strain>
    </source>
</reference>
<name>A0A7L9AZ00_POV01</name>
<protein>
    <submittedName>
        <fullName evidence="2">Uncharacterized protein</fullName>
    </submittedName>
</protein>
<organism evidence="2">
    <name type="scientific">Pyramimonas orientalis virus</name>
    <name type="common">PoV01</name>
    <dbReference type="NCBI Taxonomy" id="455367"/>
    <lineage>
        <taxon>Viruses</taxon>
        <taxon>Varidnaviria</taxon>
        <taxon>Bamfordvirae</taxon>
        <taxon>Nucleocytoviricota</taxon>
        <taxon>Megaviricetes</taxon>
        <taxon>Imitervirales</taxon>
        <taxon>Allomimiviridae</taxon>
        <taxon>Heliosvirus</taxon>
        <taxon>Heliosvirus raunefjordenense</taxon>
    </lineage>
</organism>
<proteinExistence type="predicted"/>
<organismHost>
    <name type="scientific">Pyramimonas plurioculata</name>
    <dbReference type="NCBI Taxonomy" id="36893"/>
</organismHost>
<evidence type="ECO:0000256" key="1">
    <source>
        <dbReference type="SAM" id="MobiDB-lite"/>
    </source>
</evidence>